<feature type="region of interest" description="Disordered" evidence="1">
    <location>
        <begin position="33"/>
        <end position="53"/>
    </location>
</feature>
<evidence type="ECO:0000256" key="1">
    <source>
        <dbReference type="SAM" id="MobiDB-lite"/>
    </source>
</evidence>
<feature type="region of interest" description="Disordered" evidence="1">
    <location>
        <begin position="385"/>
        <end position="406"/>
    </location>
</feature>
<comment type="caution">
    <text evidence="2">The sequence shown here is derived from an EMBL/GenBank/DDBJ whole genome shotgun (WGS) entry which is preliminary data.</text>
</comment>
<dbReference type="Proteomes" id="UP000308671">
    <property type="component" value="Unassembled WGS sequence"/>
</dbReference>
<feature type="region of interest" description="Disordered" evidence="1">
    <location>
        <begin position="556"/>
        <end position="696"/>
    </location>
</feature>
<protein>
    <submittedName>
        <fullName evidence="2">Uncharacterized protein</fullName>
    </submittedName>
</protein>
<feature type="compositionally biased region" description="Polar residues" evidence="1">
    <location>
        <begin position="532"/>
        <end position="542"/>
    </location>
</feature>
<feature type="region of interest" description="Disordered" evidence="1">
    <location>
        <begin position="361"/>
        <end position="380"/>
    </location>
</feature>
<dbReference type="EMBL" id="PQXL01000013">
    <property type="protein sequence ID" value="THV55139.1"/>
    <property type="molecule type" value="Genomic_DNA"/>
</dbReference>
<feature type="compositionally biased region" description="Polar residues" evidence="1">
    <location>
        <begin position="610"/>
        <end position="627"/>
    </location>
</feature>
<feature type="region of interest" description="Disordered" evidence="1">
    <location>
        <begin position="513"/>
        <end position="542"/>
    </location>
</feature>
<feature type="compositionally biased region" description="Polar residues" evidence="1">
    <location>
        <begin position="636"/>
        <end position="648"/>
    </location>
</feature>
<feature type="compositionally biased region" description="Basic and acidic residues" evidence="1">
    <location>
        <begin position="907"/>
        <end position="924"/>
    </location>
</feature>
<reference evidence="2 3" key="1">
    <citation type="submission" date="2017-12" db="EMBL/GenBank/DDBJ databases">
        <title>Comparative genomics of Botrytis spp.</title>
        <authorList>
            <person name="Valero-Jimenez C.A."/>
            <person name="Tapia P."/>
            <person name="Veloso J."/>
            <person name="Silva-Moreno E."/>
            <person name="Staats M."/>
            <person name="Valdes J.H."/>
            <person name="Van Kan J.A.L."/>
        </authorList>
    </citation>
    <scope>NUCLEOTIDE SEQUENCE [LARGE SCALE GENOMIC DNA]</scope>
    <source>
        <strain evidence="2 3">MUCL435</strain>
    </source>
</reference>
<feature type="compositionally biased region" description="Polar residues" evidence="1">
    <location>
        <begin position="659"/>
        <end position="682"/>
    </location>
</feature>
<feature type="compositionally biased region" description="Polar residues" evidence="1">
    <location>
        <begin position="556"/>
        <end position="582"/>
    </location>
</feature>
<evidence type="ECO:0000313" key="2">
    <source>
        <dbReference type="EMBL" id="THV55139.1"/>
    </source>
</evidence>
<feature type="compositionally biased region" description="Polar residues" evidence="1">
    <location>
        <begin position="938"/>
        <end position="952"/>
    </location>
</feature>
<proteinExistence type="predicted"/>
<feature type="compositionally biased region" description="Polar residues" evidence="1">
    <location>
        <begin position="961"/>
        <end position="972"/>
    </location>
</feature>
<feature type="compositionally biased region" description="Polar residues" evidence="1">
    <location>
        <begin position="716"/>
        <end position="726"/>
    </location>
</feature>
<keyword evidence="3" id="KW-1185">Reference proteome</keyword>
<feature type="compositionally biased region" description="Polar residues" evidence="1">
    <location>
        <begin position="837"/>
        <end position="856"/>
    </location>
</feature>
<dbReference type="AlphaFoldDB" id="A0A4S8RK39"/>
<gene>
    <name evidence="2" type="ORF">BGAL_0013g00240</name>
</gene>
<dbReference type="OrthoDB" id="3560624at2759"/>
<feature type="region of interest" description="Disordered" evidence="1">
    <location>
        <begin position="716"/>
        <end position="756"/>
    </location>
</feature>
<name>A0A4S8RK39_9HELO</name>
<evidence type="ECO:0000313" key="3">
    <source>
        <dbReference type="Proteomes" id="UP000308671"/>
    </source>
</evidence>
<feature type="compositionally biased region" description="Basic residues" evidence="1">
    <location>
        <begin position="927"/>
        <end position="936"/>
    </location>
</feature>
<feature type="region of interest" description="Disordered" evidence="1">
    <location>
        <begin position="775"/>
        <end position="796"/>
    </location>
</feature>
<accession>A0A4S8RK39</accession>
<organism evidence="2 3">
    <name type="scientific">Botrytis galanthina</name>
    <dbReference type="NCBI Taxonomy" id="278940"/>
    <lineage>
        <taxon>Eukaryota</taxon>
        <taxon>Fungi</taxon>
        <taxon>Dikarya</taxon>
        <taxon>Ascomycota</taxon>
        <taxon>Pezizomycotina</taxon>
        <taxon>Leotiomycetes</taxon>
        <taxon>Helotiales</taxon>
        <taxon>Sclerotiniaceae</taxon>
        <taxon>Botrytis</taxon>
    </lineage>
</organism>
<sequence>MSSTPPPPPEPQPLPQDCLERIRSPDRVNRWIDGTGEFNNQPISPSHNLPNSPPSVIQYDLDGVVLRTPPIGSRPETTHDVFADAFGQEAARNGVGFTECMLTNQAGSNQQPNQETPRASDAMLGQLATHHNLVGQIQRRNEPLLSNIYELSPIPNPGDNTRQGLHDGNNRVAAPPNSTALRYGEMNTFPTSSELSNDDIIDNAYTSNILGSFPESPYGELQPRGQRAHQMPTASGMMSTMNNYSSQPRYGGLQPLHQRTLRAEAINAIVNSFPQSPYGASQPLAQRILQADAINVMINSFPQLAYGASRPPGQRAYQADAINSFPESPYGASRPPGQRAHRADAMNAIAHQADAMNTMINSFPESPYGASRPPGQRAHQADAINSYPESPYGASRPPGQRAHQPPTATGVMNSMIDYSSQARYSGLQPPGQRAHQAPMASGMMNTMNDYSSQARYRGSQPLGLRRHRMATASGMMGALVDHFLQPPSQRAHQIDMTTGMMNPMNNYQGGMHGQAPENNPVPTHHTDHQNDVFGNNPQYQGVQHNDHMLQDYNMDSTQQAVQSSGDRTPSNNLPGTTPQHVVQESIEHSPHNPQPNAPPEQTHYVDTSDDAFTTPSHTLTTPSQVTNAVLDAQDSGPHTPSGYASASDQRPPGPGPVGTASSVSNVPGHMSSNQHVPQNGQGFNVAGIPGHMQSNQHMYNNAQGFNIPNIPGDTLSSQYGVSNNQGLAVPDAPGDISSDLYDASSDGGNTPRNQHIAHNDQDLNVANAPDNMAQSEHIDRSDQGDMPTSGGDRMDTSEDRISFGKLSTIAPLAQLIDLISDTPQPFNEINPGPFHPQDTSSRQPLQLDSNPTTASNVEEMGAALDSGEAGTRPARIWAPNIPGTPIPSIHQAQMETPRARNSFKHPARNDKSDTRKEPSRDANRVNKSIHRRKPAKTQKLQSAIANNASQLLEESAPQAVEAQNDQENSESQAIEADDESETSVESVD</sequence>
<feature type="region of interest" description="Disordered" evidence="1">
    <location>
        <begin position="823"/>
        <end position="988"/>
    </location>
</feature>
<feature type="compositionally biased region" description="Acidic residues" evidence="1">
    <location>
        <begin position="975"/>
        <end position="988"/>
    </location>
</feature>